<protein>
    <recommendedName>
        <fullName evidence="1">ParE-like toxin domain-containing protein</fullName>
    </recommendedName>
</protein>
<gene>
    <name evidence="2" type="ORF">C7B82_12265</name>
</gene>
<reference evidence="3" key="1">
    <citation type="submission" date="2018-02" db="EMBL/GenBank/DDBJ databases">
        <authorList>
            <person name="Moore K."/>
            <person name="Momper L."/>
        </authorList>
    </citation>
    <scope>NUCLEOTIDE SEQUENCE [LARGE SCALE GENOMIC DNA]</scope>
    <source>
        <strain evidence="3">ULC18</strain>
    </source>
</reference>
<comment type="caution">
    <text evidence="2">The sequence shown here is derived from an EMBL/GenBank/DDBJ whole genome shotgun (WGS) entry which is preliminary data.</text>
</comment>
<dbReference type="Proteomes" id="UP000239576">
    <property type="component" value="Unassembled WGS sequence"/>
</dbReference>
<dbReference type="OrthoDB" id="532154at2"/>
<name>A0A2T1E8T5_9CYAN</name>
<evidence type="ECO:0000259" key="1">
    <source>
        <dbReference type="Pfam" id="PF24732"/>
    </source>
</evidence>
<feature type="domain" description="ParE-like toxin" evidence="1">
    <location>
        <begin position="28"/>
        <end position="92"/>
    </location>
</feature>
<dbReference type="Pfam" id="PF24732">
    <property type="entry name" value="ParE_like"/>
    <property type="match status" value="1"/>
</dbReference>
<dbReference type="EMBL" id="PVWK01000066">
    <property type="protein sequence ID" value="PSB29104.1"/>
    <property type="molecule type" value="Genomic_DNA"/>
</dbReference>
<evidence type="ECO:0000313" key="3">
    <source>
        <dbReference type="Proteomes" id="UP000239576"/>
    </source>
</evidence>
<keyword evidence="3" id="KW-1185">Reference proteome</keyword>
<organism evidence="2 3">
    <name type="scientific">Stenomitos frigidus ULC18</name>
    <dbReference type="NCBI Taxonomy" id="2107698"/>
    <lineage>
        <taxon>Bacteria</taxon>
        <taxon>Bacillati</taxon>
        <taxon>Cyanobacteriota</taxon>
        <taxon>Cyanophyceae</taxon>
        <taxon>Leptolyngbyales</taxon>
        <taxon>Leptolyngbyaceae</taxon>
        <taxon>Stenomitos</taxon>
    </lineage>
</organism>
<dbReference type="AlphaFoldDB" id="A0A2T1E8T5"/>
<sequence>MTGQHTTKQQWQQSFAADPIDLTHLPKPIIIKTRKILAALDQGVPPAQLQGKRFSFDRTLLRFPVTYRYRLLCRWYVDRIIPLQVLSHEDYNAVARNKKRLNG</sequence>
<accession>A0A2T1E8T5</accession>
<proteinExistence type="predicted"/>
<reference evidence="2 3" key="2">
    <citation type="submission" date="2018-03" db="EMBL/GenBank/DDBJ databases">
        <title>The ancient ancestry and fast evolution of plastids.</title>
        <authorList>
            <person name="Moore K.R."/>
            <person name="Magnabosco C."/>
            <person name="Momper L."/>
            <person name="Gold D.A."/>
            <person name="Bosak T."/>
            <person name="Fournier G.P."/>
        </authorList>
    </citation>
    <scope>NUCLEOTIDE SEQUENCE [LARGE SCALE GENOMIC DNA]</scope>
    <source>
        <strain evidence="2 3">ULC18</strain>
    </source>
</reference>
<evidence type="ECO:0000313" key="2">
    <source>
        <dbReference type="EMBL" id="PSB29104.1"/>
    </source>
</evidence>
<dbReference type="InterPro" id="IPR056925">
    <property type="entry name" value="ParE-like"/>
</dbReference>